<keyword evidence="1" id="KW-0853">WD repeat</keyword>
<evidence type="ECO:0000256" key="1">
    <source>
        <dbReference type="ARBA" id="ARBA00022574"/>
    </source>
</evidence>
<accession>J8ZUM2</accession>
<keyword evidence="2" id="KW-0677">Repeat</keyword>
<name>J8ZUM2_EDHAE</name>
<reference evidence="5" key="2">
    <citation type="submission" date="2015-07" db="EMBL/GenBank/DDBJ databases">
        <title>Contrasting host-pathogen interactions and genome evolution in two generalist and specialist microsporidian pathogens of mosquitoes.</title>
        <authorList>
            <consortium name="The Broad Institute Genomics Platform"/>
            <consortium name="The Broad Institute Genome Sequencing Center for Infectious Disease"/>
            <person name="Cuomo C.A."/>
            <person name="Sanscrainte N.D."/>
            <person name="Goldberg J.M."/>
            <person name="Heiman D."/>
            <person name="Young S."/>
            <person name="Zeng Q."/>
            <person name="Becnel J.J."/>
            <person name="Birren B.W."/>
        </authorList>
    </citation>
    <scope>NUCLEOTIDE SEQUENCE [LARGE SCALE GENOMIC DNA]</scope>
    <source>
        <strain evidence="5">USNM 41457</strain>
    </source>
</reference>
<dbReference type="HOGENOM" id="CLU_387334_0_0_1"/>
<dbReference type="PANTHER" id="PTHR11871">
    <property type="entry name" value="PROTEIN PHOSPHATASE PP2A REGULATORY SUBUNIT B"/>
    <property type="match status" value="1"/>
</dbReference>
<dbReference type="InterPro" id="IPR036322">
    <property type="entry name" value="WD40_repeat_dom_sf"/>
</dbReference>
<proteinExistence type="predicted"/>
<reference evidence="4 5" key="1">
    <citation type="submission" date="2011-08" db="EMBL/GenBank/DDBJ databases">
        <authorList>
            <person name="Liu Z.J."/>
            <person name="Shi F.L."/>
            <person name="Lu J.Q."/>
            <person name="Li M."/>
            <person name="Wang Z.L."/>
        </authorList>
    </citation>
    <scope>NUCLEOTIDE SEQUENCE [LARGE SCALE GENOMIC DNA]</scope>
    <source>
        <strain evidence="4 5">USNM 41457</strain>
    </source>
</reference>
<gene>
    <name evidence="4" type="ORF">EDEG_02288</name>
</gene>
<dbReference type="InParanoid" id="J8ZUM2"/>
<protein>
    <submittedName>
        <fullName evidence="4">Uncharacterized protein</fullName>
    </submittedName>
</protein>
<feature type="compositionally biased region" description="Basic and acidic residues" evidence="3">
    <location>
        <begin position="99"/>
        <end position="111"/>
    </location>
</feature>
<feature type="compositionally biased region" description="Low complexity" evidence="3">
    <location>
        <begin position="112"/>
        <end position="127"/>
    </location>
</feature>
<dbReference type="GO" id="GO:0000159">
    <property type="term" value="C:protein phosphatase type 2A complex"/>
    <property type="evidence" value="ECO:0007669"/>
    <property type="project" value="InterPro"/>
</dbReference>
<dbReference type="InterPro" id="IPR000009">
    <property type="entry name" value="PP2A_PR55"/>
</dbReference>
<dbReference type="OrthoDB" id="6274823at2759"/>
<dbReference type="Proteomes" id="UP000003163">
    <property type="component" value="Unassembled WGS sequence"/>
</dbReference>
<comment type="caution">
    <text evidence="4">The sequence shown here is derived from an EMBL/GenBank/DDBJ whole genome shotgun (WGS) entry which is preliminary data.</text>
</comment>
<dbReference type="GO" id="GO:0019888">
    <property type="term" value="F:protein phosphatase regulator activity"/>
    <property type="evidence" value="ECO:0007669"/>
    <property type="project" value="InterPro"/>
</dbReference>
<feature type="region of interest" description="Disordered" evidence="3">
    <location>
        <begin position="99"/>
        <end position="143"/>
    </location>
</feature>
<organism evidence="4 5">
    <name type="scientific">Edhazardia aedis (strain USNM 41457)</name>
    <name type="common">Microsporidian parasite</name>
    <dbReference type="NCBI Taxonomy" id="1003232"/>
    <lineage>
        <taxon>Eukaryota</taxon>
        <taxon>Fungi</taxon>
        <taxon>Fungi incertae sedis</taxon>
        <taxon>Microsporidia</taxon>
        <taxon>Edhazardia</taxon>
    </lineage>
</organism>
<evidence type="ECO:0000256" key="3">
    <source>
        <dbReference type="SAM" id="MobiDB-lite"/>
    </source>
</evidence>
<dbReference type="VEuPathDB" id="MicrosporidiaDB:EDEG_02288"/>
<evidence type="ECO:0000313" key="4">
    <source>
        <dbReference type="EMBL" id="EJW03378.1"/>
    </source>
</evidence>
<evidence type="ECO:0000313" key="5">
    <source>
        <dbReference type="Proteomes" id="UP000003163"/>
    </source>
</evidence>
<keyword evidence="5" id="KW-1185">Reference proteome</keyword>
<dbReference type="EMBL" id="AFBI03000039">
    <property type="protein sequence ID" value="EJW03378.1"/>
    <property type="molecule type" value="Genomic_DNA"/>
</dbReference>
<sequence>MSVSGSKEKKNNNGRDDIESRREIKSYYINLNEHPSYFTKTPHEDKFVIGMCSGDVVVYHKDVLKQTYFSVSYDSDEMLSSESCFSAYKNNCEESDFGQKGEESDCQKENDSNLNLSNADENNANENSLKEKNAANNFKKTSHGDSLKQRNINFYKNYSKKFFNECSGDAQKNEEIICSPLYSFKAHKQEFDYLESVTISPKICAIENLDLGDNKETFIIGNEEDIKIYSVKESFGPCKTNLEILRENVSNCRKQKANKDNCEDFFNEMLFFKSDCESNDLNLKSDSDSSEKNIFANFYKYSTNEKKNQSKSIKKNIFDENGNKTLKNSISVDVNNLNYFSEDFKENKPERKLLTSPNYSSEIDSIDENLLANIKTLQELPAFKKAKMCTSFKSPSASSYSPIDKNYHPKVIKTYKQTHRYTLKCIKQISPQYFLSSDYLRINMYNIFNPKSLYNVVVDLKPSKFKELTNVITNLKVKDNSVFYFGSSSGVIKFYDLRISPKGQEILSIQPAGTLQNFDNSTNKNNEKVDQKLLSPNLKDDCISSDTEFAESEIEDDTSNLSCIEIKDSDLFNSSSSVEDDLGDSMSVNEFDLLKAICDMHMHDNSLLVRDLRGLKMYDIRNSNLVTSVDIVKTYQDANKILEDGLVYEKISMKVNNNSLYTNGYKGNVEVFNLDDLIFKYDVSVKKDGVVECFDIWDDFLVCANGTKLSFYK</sequence>
<evidence type="ECO:0000256" key="2">
    <source>
        <dbReference type="ARBA" id="ARBA00022737"/>
    </source>
</evidence>
<dbReference type="AlphaFoldDB" id="J8ZUM2"/>
<dbReference type="STRING" id="1003232.J8ZUM2"/>
<dbReference type="SUPFAM" id="SSF50978">
    <property type="entry name" value="WD40 repeat-like"/>
    <property type="match status" value="1"/>
</dbReference>